<reference evidence="11 12" key="1">
    <citation type="submission" date="2017-06" db="EMBL/GenBank/DDBJ databases">
        <title>Aedes aegypti genome working group (AGWG) sequencing and assembly.</title>
        <authorList>
            <consortium name="Aedes aegypti Genome Working Group (AGWG)"/>
            <person name="Matthews B.J."/>
        </authorList>
    </citation>
    <scope>NUCLEOTIDE SEQUENCE [LARGE SCALE GENOMIC DNA]</scope>
    <source>
        <strain evidence="11 12">LVP_AGWG</strain>
    </source>
</reference>
<dbReference type="GO" id="GO:0031956">
    <property type="term" value="F:medium-chain fatty acid-CoA ligase activity"/>
    <property type="evidence" value="ECO:0007669"/>
    <property type="project" value="UniProtKB-EC"/>
</dbReference>
<dbReference type="InterPro" id="IPR042099">
    <property type="entry name" value="ANL_N_sf"/>
</dbReference>
<keyword evidence="2" id="KW-0436">Ligase</keyword>
<evidence type="ECO:0000259" key="9">
    <source>
        <dbReference type="Pfam" id="PF00501"/>
    </source>
</evidence>
<dbReference type="SUPFAM" id="SSF56801">
    <property type="entry name" value="Acetyl-CoA synthetase-like"/>
    <property type="match status" value="1"/>
</dbReference>
<evidence type="ECO:0000313" key="11">
    <source>
        <dbReference type="EnsemblMetazoa" id="AAEL019722-PB"/>
    </source>
</evidence>
<name>A0A903V7T5_AEDAE</name>
<dbReference type="GO" id="GO:0006631">
    <property type="term" value="P:fatty acid metabolic process"/>
    <property type="evidence" value="ECO:0007669"/>
    <property type="project" value="TreeGrafter"/>
</dbReference>
<evidence type="ECO:0000256" key="1">
    <source>
        <dbReference type="ARBA" id="ARBA00006432"/>
    </source>
</evidence>
<dbReference type="AlphaFoldDB" id="A0A903V7T5"/>
<dbReference type="EC" id="6.2.1.2" evidence="4"/>
<keyword evidence="12" id="KW-1185">Reference proteome</keyword>
<dbReference type="InterPro" id="IPR000873">
    <property type="entry name" value="AMP-dep_synth/lig_dom"/>
</dbReference>
<dbReference type="EnsemblMetazoa" id="AAEL019722-RB">
    <property type="protein sequence ID" value="AAEL019722-PB"/>
    <property type="gene ID" value="AAEL019722"/>
</dbReference>
<evidence type="ECO:0000256" key="6">
    <source>
        <dbReference type="ARBA" id="ARBA00047319"/>
    </source>
</evidence>
<comment type="catalytic activity">
    <reaction evidence="7">
        <text>a medium-chain fatty acid + ATP + CoA = a medium-chain fatty acyl-CoA + AMP + diphosphate</text>
        <dbReference type="Rhea" id="RHEA:48340"/>
        <dbReference type="ChEBI" id="CHEBI:30616"/>
        <dbReference type="ChEBI" id="CHEBI:33019"/>
        <dbReference type="ChEBI" id="CHEBI:57287"/>
        <dbReference type="ChEBI" id="CHEBI:59558"/>
        <dbReference type="ChEBI" id="CHEBI:90546"/>
        <dbReference type="ChEBI" id="CHEBI:456215"/>
        <dbReference type="EC" id="6.2.1.2"/>
    </reaction>
</comment>
<reference evidence="11" key="2">
    <citation type="submission" date="2022-10" db="UniProtKB">
        <authorList>
            <consortium name="EnsemblMetazoa"/>
        </authorList>
    </citation>
    <scope>IDENTIFICATION</scope>
    <source>
        <strain evidence="11">LVP_AGWG</strain>
    </source>
</reference>
<evidence type="ECO:0000313" key="12">
    <source>
        <dbReference type="Proteomes" id="UP000008820"/>
    </source>
</evidence>
<evidence type="ECO:0000259" key="10">
    <source>
        <dbReference type="Pfam" id="PF13193"/>
    </source>
</evidence>
<evidence type="ECO:0000256" key="5">
    <source>
        <dbReference type="ARBA" id="ARBA00039638"/>
    </source>
</evidence>
<feature type="domain" description="AMP-binding enzyme C-terminal" evidence="10">
    <location>
        <begin position="501"/>
        <end position="577"/>
    </location>
</feature>
<dbReference type="InterPro" id="IPR025110">
    <property type="entry name" value="AMP-bd_C"/>
</dbReference>
<dbReference type="InterPro" id="IPR020845">
    <property type="entry name" value="AMP-binding_CS"/>
</dbReference>
<comment type="similarity">
    <text evidence="1">Belongs to the ATP-dependent AMP-binding enzyme family.</text>
</comment>
<dbReference type="Pfam" id="PF13193">
    <property type="entry name" value="AMP-binding_C"/>
    <property type="match status" value="1"/>
</dbReference>
<protein>
    <recommendedName>
        <fullName evidence="5">Medium-chain acyl-CoA ligase ACSF2, mitochondrial</fullName>
        <ecNumber evidence="4">6.2.1.2</ecNumber>
    </recommendedName>
</protein>
<dbReference type="Pfam" id="PF00501">
    <property type="entry name" value="AMP-binding"/>
    <property type="match status" value="1"/>
</dbReference>
<dbReference type="FunFam" id="3.40.50.12780:FF:000003">
    <property type="entry name" value="Long-chain-fatty-acid--CoA ligase FadD"/>
    <property type="match status" value="1"/>
</dbReference>
<evidence type="ECO:0000256" key="2">
    <source>
        <dbReference type="ARBA" id="ARBA00022598"/>
    </source>
</evidence>
<gene>
    <name evidence="11" type="primary">5575209</name>
</gene>
<dbReference type="Proteomes" id="UP000008820">
    <property type="component" value="Chromosome 2"/>
</dbReference>
<dbReference type="FunFam" id="3.30.300.30:FF:000008">
    <property type="entry name" value="2,3-dihydroxybenzoate-AMP ligase"/>
    <property type="match status" value="1"/>
</dbReference>
<feature type="domain" description="AMP-dependent synthetase/ligase" evidence="9">
    <location>
        <begin position="58"/>
        <end position="450"/>
    </location>
</feature>
<dbReference type="InterPro" id="IPR045851">
    <property type="entry name" value="AMP-bd_C_sf"/>
</dbReference>
<evidence type="ECO:0000256" key="4">
    <source>
        <dbReference type="ARBA" id="ARBA00039009"/>
    </source>
</evidence>
<accession>A0A903V7T5</accession>
<organism evidence="11 12">
    <name type="scientific">Aedes aegypti</name>
    <name type="common">Yellowfever mosquito</name>
    <name type="synonym">Culex aegypti</name>
    <dbReference type="NCBI Taxonomy" id="7159"/>
    <lineage>
        <taxon>Eukaryota</taxon>
        <taxon>Metazoa</taxon>
        <taxon>Ecdysozoa</taxon>
        <taxon>Arthropoda</taxon>
        <taxon>Hexapoda</taxon>
        <taxon>Insecta</taxon>
        <taxon>Pterygota</taxon>
        <taxon>Neoptera</taxon>
        <taxon>Endopterygota</taxon>
        <taxon>Diptera</taxon>
        <taxon>Nematocera</taxon>
        <taxon>Culicoidea</taxon>
        <taxon>Culicidae</taxon>
        <taxon>Culicinae</taxon>
        <taxon>Aedini</taxon>
        <taxon>Aedes</taxon>
        <taxon>Stegomyia</taxon>
    </lineage>
</organism>
<comment type="function">
    <text evidence="3">Acyl-CoA synthases catalyze the initial reaction in fatty acid metabolism, by forming a thioester with CoA. Has some preference toward medium-chain substrates. Plays a role in adipocyte differentiation.</text>
</comment>
<keyword evidence="8" id="KW-1133">Transmembrane helix</keyword>
<evidence type="ECO:0000256" key="3">
    <source>
        <dbReference type="ARBA" id="ARBA00037247"/>
    </source>
</evidence>
<dbReference type="Gene3D" id="3.30.300.30">
    <property type="match status" value="1"/>
</dbReference>
<dbReference type="PROSITE" id="PS00455">
    <property type="entry name" value="AMP_BINDING"/>
    <property type="match status" value="1"/>
</dbReference>
<dbReference type="PANTHER" id="PTHR43201:SF5">
    <property type="entry name" value="MEDIUM-CHAIN ACYL-COA LIGASE ACSF2, MITOCHONDRIAL"/>
    <property type="match status" value="1"/>
</dbReference>
<keyword evidence="8" id="KW-0812">Transmembrane</keyword>
<dbReference type="PANTHER" id="PTHR43201">
    <property type="entry name" value="ACYL-COA SYNTHETASE"/>
    <property type="match status" value="1"/>
</dbReference>
<sequence>MLRISSKKLSFASGVRTIHTYKPLACSANTNTTERNQSYIHHIGKKPLVYRNVGQHLQIAAEKYPNNEALVSCHENKRLTFSDVLEKADRIAASFYQLGLKKGDRVGIWAPNGTQFYLSSLAAARAGMISVGINPAFQAPEAEYALNKAGVKALILAEQHFTQNYYDLTTQVVPELKNSLPGKLRSTRVPTLETVVVDTNNGSALPGTISYRDMLRLPTEQNISAIESLQSSISPDSGLNMQFTSGTTGLPKAALVTHNGFINNAIHLAHRNEFDVKQHRICLQLPLFHAFAMVVGVLTAFTYGTTIVLPGARYKPMESIEAIIKEKCTAIYGTPTMYVDLVNKARETNIKLPPVDLAVTGGATCSPQLFSDILEVLNVRKAKTVYGLTEACGIVFQSLFDDSREKILETVGHIMDHFEAKIVDGQGNTVPFGTPGELWVRSSGMMLGYWGDEKKTKETLDADGWLRTGDQFVLREDGYGKIVGRIKEIIIRGGENIFPREIEDYLNTHPKVLETHCVGVPDSRMGEEICAFVRLKEEGQMLTFDEIKDFCKGNLAHFKVPKYLRVVKEFPKTTSGKVQKFKLVEMFKEESGEGK</sequence>
<dbReference type="OrthoDB" id="10253115at2759"/>
<feature type="transmembrane region" description="Helical" evidence="8">
    <location>
        <begin position="287"/>
        <end position="309"/>
    </location>
</feature>
<dbReference type="Gene3D" id="3.40.50.12780">
    <property type="entry name" value="N-terminal domain of ligase-like"/>
    <property type="match status" value="1"/>
</dbReference>
<evidence type="ECO:0000256" key="7">
    <source>
        <dbReference type="ARBA" id="ARBA00048277"/>
    </source>
</evidence>
<evidence type="ECO:0000256" key="8">
    <source>
        <dbReference type="SAM" id="Phobius"/>
    </source>
</evidence>
<keyword evidence="8" id="KW-0472">Membrane</keyword>
<comment type="catalytic activity">
    <reaction evidence="6">
        <text>octanoate + ATP + CoA = octanoyl-CoA + AMP + diphosphate</text>
        <dbReference type="Rhea" id="RHEA:33631"/>
        <dbReference type="ChEBI" id="CHEBI:25646"/>
        <dbReference type="ChEBI" id="CHEBI:30616"/>
        <dbReference type="ChEBI" id="CHEBI:33019"/>
        <dbReference type="ChEBI" id="CHEBI:57287"/>
        <dbReference type="ChEBI" id="CHEBI:57386"/>
        <dbReference type="ChEBI" id="CHEBI:456215"/>
    </reaction>
</comment>
<proteinExistence type="inferred from homology"/>